<feature type="region of interest" description="Disordered" evidence="1">
    <location>
        <begin position="215"/>
        <end position="262"/>
    </location>
</feature>
<comment type="caution">
    <text evidence="2">The sequence shown here is derived from an EMBL/GenBank/DDBJ whole genome shotgun (WGS) entry which is preliminary data.</text>
</comment>
<accession>A0A836LIS0</accession>
<sequence>MSDQQPRRPIPYGNSVSNTQTSLYSSSPHDRQQHHRPYSNTNNNGGAALSNALLARSSGPTGGRGRGRLSHSHNDLEGRASHNMRGGERGSFNDSRLNSMSATLMQDAPRTKLSSYVTPHDAVQAQPAQHGATVVRSGSSATEGGSILFFSSVQKKGGAFTASERETYAQLHRSRAIPNVNRGRNAGNVTGSGVSAKSVARQYADLEKKREATALSQVKTTVVGARRSRFALDDSPSEEDDTDGDGGNSAQPPAKRPATGSK</sequence>
<feature type="region of interest" description="Disordered" evidence="1">
    <location>
        <begin position="1"/>
        <end position="93"/>
    </location>
</feature>
<evidence type="ECO:0000256" key="1">
    <source>
        <dbReference type="SAM" id="MobiDB-lite"/>
    </source>
</evidence>
<organism evidence="2 3">
    <name type="scientific">Porcisia hertigi</name>
    <dbReference type="NCBI Taxonomy" id="2761500"/>
    <lineage>
        <taxon>Eukaryota</taxon>
        <taxon>Discoba</taxon>
        <taxon>Euglenozoa</taxon>
        <taxon>Kinetoplastea</taxon>
        <taxon>Metakinetoplastina</taxon>
        <taxon>Trypanosomatida</taxon>
        <taxon>Trypanosomatidae</taxon>
        <taxon>Leishmaniinae</taxon>
        <taxon>Porcisia</taxon>
    </lineage>
</organism>
<dbReference type="OrthoDB" id="263775at2759"/>
<feature type="compositionally biased region" description="Low complexity" evidence="1">
    <location>
        <begin position="42"/>
        <end position="59"/>
    </location>
</feature>
<dbReference type="KEGG" id="phet:94291261"/>
<proteinExistence type="predicted"/>
<reference evidence="2 3" key="1">
    <citation type="submission" date="2021-02" db="EMBL/GenBank/DDBJ databases">
        <title>Porcisia hertigi Genome sequencing and assembly.</title>
        <authorList>
            <person name="Almutairi H."/>
            <person name="Gatherer D."/>
        </authorList>
    </citation>
    <scope>NUCLEOTIDE SEQUENCE [LARGE SCALE GENOMIC DNA]</scope>
    <source>
        <strain evidence="2 3">C119</strain>
    </source>
</reference>
<dbReference type="AlphaFoldDB" id="A0A836LIS0"/>
<evidence type="ECO:0000313" key="3">
    <source>
        <dbReference type="Proteomes" id="UP000674318"/>
    </source>
</evidence>
<dbReference type="EMBL" id="JAFJZO010000016">
    <property type="protein sequence ID" value="KAG5508718.1"/>
    <property type="molecule type" value="Genomic_DNA"/>
</dbReference>
<protein>
    <submittedName>
        <fullName evidence="2">Uncharacterized protein</fullName>
    </submittedName>
</protein>
<feature type="compositionally biased region" description="Acidic residues" evidence="1">
    <location>
        <begin position="235"/>
        <end position="244"/>
    </location>
</feature>
<feature type="compositionally biased region" description="Polar residues" evidence="1">
    <location>
        <begin position="14"/>
        <end position="27"/>
    </location>
</feature>
<dbReference type="Proteomes" id="UP000674318">
    <property type="component" value="Unassembled WGS sequence"/>
</dbReference>
<dbReference type="RefSeq" id="XP_067758186.1">
    <property type="nucleotide sequence ID" value="XM_067901184.1"/>
</dbReference>
<keyword evidence="3" id="KW-1185">Reference proteome</keyword>
<name>A0A836LIS0_9TRYP</name>
<dbReference type="GeneID" id="94291261"/>
<evidence type="ECO:0000313" key="2">
    <source>
        <dbReference type="EMBL" id="KAG5508718.1"/>
    </source>
</evidence>
<gene>
    <name evidence="2" type="ORF">JKF63_05216</name>
</gene>
<feature type="compositionally biased region" description="Basic and acidic residues" evidence="1">
    <location>
        <begin position="72"/>
        <end position="88"/>
    </location>
</feature>